<proteinExistence type="predicted"/>
<evidence type="ECO:0000256" key="1">
    <source>
        <dbReference type="SAM" id="MobiDB-lite"/>
    </source>
</evidence>
<accession>M2UYB6</accession>
<reference evidence="3" key="2">
    <citation type="journal article" date="2013" name="PLoS Genet.">
        <title>Comparative genome structure, secondary metabolite, and effector coding capacity across Cochliobolus pathogens.</title>
        <authorList>
            <person name="Condon B.J."/>
            <person name="Leng Y."/>
            <person name="Wu D."/>
            <person name="Bushley K.E."/>
            <person name="Ohm R.A."/>
            <person name="Otillar R."/>
            <person name="Martin J."/>
            <person name="Schackwitz W."/>
            <person name="Grimwood J."/>
            <person name="MohdZainudin N."/>
            <person name="Xue C."/>
            <person name="Wang R."/>
            <person name="Manning V.A."/>
            <person name="Dhillon B."/>
            <person name="Tu Z.J."/>
            <person name="Steffenson B.J."/>
            <person name="Salamov A."/>
            <person name="Sun H."/>
            <person name="Lowry S."/>
            <person name="LaButti K."/>
            <person name="Han J."/>
            <person name="Copeland A."/>
            <person name="Lindquist E."/>
            <person name="Barry K."/>
            <person name="Schmutz J."/>
            <person name="Baker S.E."/>
            <person name="Ciuffetti L.M."/>
            <person name="Grigoriev I.V."/>
            <person name="Zhong S."/>
            <person name="Turgeon B.G."/>
        </authorList>
    </citation>
    <scope>NUCLEOTIDE SEQUENCE [LARGE SCALE GENOMIC DNA]</scope>
    <source>
        <strain evidence="3">C5 / ATCC 48332 / race O</strain>
    </source>
</reference>
<evidence type="ECO:0000313" key="2">
    <source>
        <dbReference type="EMBL" id="EMD92798.1"/>
    </source>
</evidence>
<evidence type="ECO:0000313" key="3">
    <source>
        <dbReference type="Proteomes" id="UP000016936"/>
    </source>
</evidence>
<name>M2UYB6_COCH5</name>
<gene>
    <name evidence="2" type="ORF">COCHEDRAFT_1132903</name>
</gene>
<organism evidence="2 3">
    <name type="scientific">Cochliobolus heterostrophus (strain C5 / ATCC 48332 / race O)</name>
    <name type="common">Southern corn leaf blight fungus</name>
    <name type="synonym">Bipolaris maydis</name>
    <dbReference type="NCBI Taxonomy" id="701091"/>
    <lineage>
        <taxon>Eukaryota</taxon>
        <taxon>Fungi</taxon>
        <taxon>Dikarya</taxon>
        <taxon>Ascomycota</taxon>
        <taxon>Pezizomycotina</taxon>
        <taxon>Dothideomycetes</taxon>
        <taxon>Pleosporomycetidae</taxon>
        <taxon>Pleosporales</taxon>
        <taxon>Pleosporineae</taxon>
        <taxon>Pleosporaceae</taxon>
        <taxon>Bipolaris</taxon>
    </lineage>
</organism>
<dbReference type="OrthoDB" id="10414568at2759"/>
<reference evidence="2 3" key="1">
    <citation type="journal article" date="2012" name="PLoS Pathog.">
        <title>Diverse lifestyles and strategies of plant pathogenesis encoded in the genomes of eighteen Dothideomycetes fungi.</title>
        <authorList>
            <person name="Ohm R.A."/>
            <person name="Feau N."/>
            <person name="Henrissat B."/>
            <person name="Schoch C.L."/>
            <person name="Horwitz B.A."/>
            <person name="Barry K.W."/>
            <person name="Condon B.J."/>
            <person name="Copeland A.C."/>
            <person name="Dhillon B."/>
            <person name="Glaser F."/>
            <person name="Hesse C.N."/>
            <person name="Kosti I."/>
            <person name="LaButti K."/>
            <person name="Lindquist E.A."/>
            <person name="Lucas S."/>
            <person name="Salamov A.A."/>
            <person name="Bradshaw R.E."/>
            <person name="Ciuffetti L."/>
            <person name="Hamelin R.C."/>
            <person name="Kema G.H.J."/>
            <person name="Lawrence C."/>
            <person name="Scott J.A."/>
            <person name="Spatafora J.W."/>
            <person name="Turgeon B.G."/>
            <person name="de Wit P.J.G.M."/>
            <person name="Zhong S."/>
            <person name="Goodwin S.B."/>
            <person name="Grigoriev I.V."/>
        </authorList>
    </citation>
    <scope>NUCLEOTIDE SEQUENCE [LARGE SCALE GENOMIC DNA]</scope>
    <source>
        <strain evidence="3">C5 / ATCC 48332 / race O</strain>
    </source>
</reference>
<feature type="region of interest" description="Disordered" evidence="1">
    <location>
        <begin position="1"/>
        <end position="49"/>
    </location>
</feature>
<dbReference type="HOGENOM" id="CLU_2263485_0_0_1"/>
<dbReference type="AlphaFoldDB" id="M2UYB6"/>
<protein>
    <submittedName>
        <fullName evidence="2">Uncharacterized protein</fullName>
    </submittedName>
</protein>
<dbReference type="Proteomes" id="UP000016936">
    <property type="component" value="Unassembled WGS sequence"/>
</dbReference>
<keyword evidence="3" id="KW-1185">Reference proteome</keyword>
<sequence>MALRATPTRKPPPTSVHAAPPWPAAGSPASPYLGTRTHPPTVGERLPVGAATTRPIPPCCPYYVPAQHNEAILRMLDMSAQWGNPVLCGTPSTHAPRHLSVDD</sequence>
<dbReference type="EMBL" id="KB445574">
    <property type="protein sequence ID" value="EMD92798.1"/>
    <property type="molecule type" value="Genomic_DNA"/>
</dbReference>